<reference evidence="1 2" key="1">
    <citation type="journal article" date="2019" name="Nat. Ecol. Evol.">
        <title>Megaphylogeny resolves global patterns of mushroom evolution.</title>
        <authorList>
            <person name="Varga T."/>
            <person name="Krizsan K."/>
            <person name="Foldi C."/>
            <person name="Dima B."/>
            <person name="Sanchez-Garcia M."/>
            <person name="Sanchez-Ramirez S."/>
            <person name="Szollosi G.J."/>
            <person name="Szarkandi J.G."/>
            <person name="Papp V."/>
            <person name="Albert L."/>
            <person name="Andreopoulos W."/>
            <person name="Angelini C."/>
            <person name="Antonin V."/>
            <person name="Barry K.W."/>
            <person name="Bougher N.L."/>
            <person name="Buchanan P."/>
            <person name="Buyck B."/>
            <person name="Bense V."/>
            <person name="Catcheside P."/>
            <person name="Chovatia M."/>
            <person name="Cooper J."/>
            <person name="Damon W."/>
            <person name="Desjardin D."/>
            <person name="Finy P."/>
            <person name="Geml J."/>
            <person name="Haridas S."/>
            <person name="Hughes K."/>
            <person name="Justo A."/>
            <person name="Karasinski D."/>
            <person name="Kautmanova I."/>
            <person name="Kiss B."/>
            <person name="Kocsube S."/>
            <person name="Kotiranta H."/>
            <person name="LaButti K.M."/>
            <person name="Lechner B.E."/>
            <person name="Liimatainen K."/>
            <person name="Lipzen A."/>
            <person name="Lukacs Z."/>
            <person name="Mihaltcheva S."/>
            <person name="Morgado L.N."/>
            <person name="Niskanen T."/>
            <person name="Noordeloos M.E."/>
            <person name="Ohm R.A."/>
            <person name="Ortiz-Santana B."/>
            <person name="Ovrebo C."/>
            <person name="Racz N."/>
            <person name="Riley R."/>
            <person name="Savchenko A."/>
            <person name="Shiryaev A."/>
            <person name="Soop K."/>
            <person name="Spirin V."/>
            <person name="Szebenyi C."/>
            <person name="Tomsovsky M."/>
            <person name="Tulloss R.E."/>
            <person name="Uehling J."/>
            <person name="Grigoriev I.V."/>
            <person name="Vagvolgyi C."/>
            <person name="Papp T."/>
            <person name="Martin F.M."/>
            <person name="Miettinen O."/>
            <person name="Hibbett D.S."/>
            <person name="Nagy L.G."/>
        </authorList>
    </citation>
    <scope>NUCLEOTIDE SEQUENCE [LARGE SCALE GENOMIC DNA]</scope>
    <source>
        <strain evidence="1 2">CBS 121175</strain>
    </source>
</reference>
<gene>
    <name evidence="1" type="ORF">FA15DRAFT_659694</name>
</gene>
<accession>A0A5C3KIP3</accession>
<protein>
    <submittedName>
        <fullName evidence="1">Uncharacterized protein</fullName>
    </submittedName>
</protein>
<dbReference type="EMBL" id="ML210329">
    <property type="protein sequence ID" value="TFK19703.1"/>
    <property type="molecule type" value="Genomic_DNA"/>
</dbReference>
<evidence type="ECO:0000313" key="2">
    <source>
        <dbReference type="Proteomes" id="UP000307440"/>
    </source>
</evidence>
<dbReference type="AlphaFoldDB" id="A0A5C3KIP3"/>
<keyword evidence="2" id="KW-1185">Reference proteome</keyword>
<proteinExistence type="predicted"/>
<name>A0A5C3KIP3_COPMA</name>
<organism evidence="1 2">
    <name type="scientific">Coprinopsis marcescibilis</name>
    <name type="common">Agaric fungus</name>
    <name type="synonym">Psathyrella marcescibilis</name>
    <dbReference type="NCBI Taxonomy" id="230819"/>
    <lineage>
        <taxon>Eukaryota</taxon>
        <taxon>Fungi</taxon>
        <taxon>Dikarya</taxon>
        <taxon>Basidiomycota</taxon>
        <taxon>Agaricomycotina</taxon>
        <taxon>Agaricomycetes</taxon>
        <taxon>Agaricomycetidae</taxon>
        <taxon>Agaricales</taxon>
        <taxon>Agaricineae</taxon>
        <taxon>Psathyrellaceae</taxon>
        <taxon>Coprinopsis</taxon>
    </lineage>
</organism>
<sequence length="309" mass="34536">MDRLRVNGALEATHESETAAYAPRWPAGGGKTCIQREARETFRHNDRPTTVRNCPGFQPLVEKASDTERTVGCLVHAQKSTHGEQFRDTIVSPSWLDDLFRFSSGTTATVLRDLHSVVFVPTAAEHQKLSLLFRYKSLEDFFLSKERGGAFYYPLSQNYLQILSPCKPRQTLSFAAHGYPEIATQLASRDADALFGIEGIPTVPQSVFKYLLLEVKFSNLEMYSRQLLTLDHTLNSAKCIRAVRAISVLKSTSESLVRAYELIAQHERLFLEPLEGEEACVDQAAKSRDYLCQSGGTFVPNIVGKGDDI</sequence>
<dbReference type="Proteomes" id="UP000307440">
    <property type="component" value="Unassembled WGS sequence"/>
</dbReference>
<evidence type="ECO:0000313" key="1">
    <source>
        <dbReference type="EMBL" id="TFK19703.1"/>
    </source>
</evidence>